<keyword evidence="11" id="KW-1185">Reference proteome</keyword>
<dbReference type="PROSITE" id="PS00086">
    <property type="entry name" value="CYTOCHROME_P450"/>
    <property type="match status" value="1"/>
</dbReference>
<feature type="non-terminal residue" evidence="10">
    <location>
        <position position="1"/>
    </location>
</feature>
<dbReference type="PANTHER" id="PTHR46300">
    <property type="entry name" value="P450, PUTATIVE (EUROFUNG)-RELATED-RELATED"/>
    <property type="match status" value="1"/>
</dbReference>
<dbReference type="GO" id="GO:0020037">
    <property type="term" value="F:heme binding"/>
    <property type="evidence" value="ECO:0007669"/>
    <property type="project" value="InterPro"/>
</dbReference>
<reference evidence="11" key="1">
    <citation type="journal article" date="2021" name="BMC Genomics">
        <title>Chromosome-level genome assembly and manually-curated proteome of model necrotroph Parastagonospora nodorum Sn15 reveals a genome-wide trove of candidate effector homologs, and redundancy of virulence-related functions within an accessory chromosome.</title>
        <authorList>
            <person name="Bertazzoni S."/>
            <person name="Jones D.A.B."/>
            <person name="Phan H.T."/>
            <person name="Tan K.-C."/>
            <person name="Hane J.K."/>
        </authorList>
    </citation>
    <scope>NUCLEOTIDE SEQUENCE [LARGE SCALE GENOMIC DNA]</scope>
    <source>
        <strain evidence="11">SN15 / ATCC MYA-4574 / FGSC 10173)</strain>
    </source>
</reference>
<comment type="cofactor">
    <cofactor evidence="1 8">
        <name>heme</name>
        <dbReference type="ChEBI" id="CHEBI:30413"/>
    </cofactor>
</comment>
<keyword evidence="3 8" id="KW-0349">Heme</keyword>
<evidence type="ECO:0000256" key="9">
    <source>
        <dbReference type="RuleBase" id="RU000461"/>
    </source>
</evidence>
<dbReference type="GO" id="GO:0004497">
    <property type="term" value="F:monooxygenase activity"/>
    <property type="evidence" value="ECO:0007669"/>
    <property type="project" value="UniProtKB-KW"/>
</dbReference>
<dbReference type="VEuPathDB" id="FungiDB:JI435_128780"/>
<name>A0A7U2I6X7_PHANO</name>
<dbReference type="InterPro" id="IPR002401">
    <property type="entry name" value="Cyt_P450_E_grp-I"/>
</dbReference>
<dbReference type="OrthoDB" id="2789670at2759"/>
<evidence type="ECO:0000256" key="3">
    <source>
        <dbReference type="ARBA" id="ARBA00022617"/>
    </source>
</evidence>
<evidence type="ECO:0000313" key="10">
    <source>
        <dbReference type="EMBL" id="QRD04145.1"/>
    </source>
</evidence>
<dbReference type="Proteomes" id="UP000663193">
    <property type="component" value="Chromosome 16"/>
</dbReference>
<sequence>GSMIGWEHVLGMQQPHARFKQYRKNIAKVASSAATLKVFDGVQEEESVRFLGRVLRGPEALFEHIKMEAGAVILRVTYGYTPREEKDPLVDMAGTTMVDFADVMIPGKYLVDVLPALRYLPEWFPGSGFKRVARRMARQLDRTVELPYQFVKRQMREKSHKTSYLSEAIKDIGLDPQMEFVHKWSAASMYIAGADTTVASLMTFFLAMMLNPTIQKHAQAELDALTSRTRLPTSADKDSLPYITAILKETHRWHPVAPMSLPHATTQEDVVRGYRIPKGAVVMANTWWFTHDPTVYPEPMEFKPERYMGNDPAPDPRIYTFGFGRRVCPGRYVADNALFITIAQVLSVFNISTVEGEEPAVKFEPGVVSHPVPYKCRITVRDGMAEELVRRSEGVIGVEESDAGVLGEMGAGM</sequence>
<evidence type="ECO:0000256" key="7">
    <source>
        <dbReference type="ARBA" id="ARBA00023033"/>
    </source>
</evidence>
<keyword evidence="7 9" id="KW-0503">Monooxygenase</keyword>
<dbReference type="PANTHER" id="PTHR46300:SF7">
    <property type="entry name" value="P450, PUTATIVE (EUROFUNG)-RELATED"/>
    <property type="match status" value="1"/>
</dbReference>
<organism evidence="10 11">
    <name type="scientific">Phaeosphaeria nodorum (strain SN15 / ATCC MYA-4574 / FGSC 10173)</name>
    <name type="common">Glume blotch fungus</name>
    <name type="synonym">Parastagonospora nodorum</name>
    <dbReference type="NCBI Taxonomy" id="321614"/>
    <lineage>
        <taxon>Eukaryota</taxon>
        <taxon>Fungi</taxon>
        <taxon>Dikarya</taxon>
        <taxon>Ascomycota</taxon>
        <taxon>Pezizomycotina</taxon>
        <taxon>Dothideomycetes</taxon>
        <taxon>Pleosporomycetidae</taxon>
        <taxon>Pleosporales</taxon>
        <taxon>Pleosporineae</taxon>
        <taxon>Phaeosphaeriaceae</taxon>
        <taxon>Parastagonospora</taxon>
    </lineage>
</organism>
<dbReference type="Pfam" id="PF00067">
    <property type="entry name" value="p450"/>
    <property type="match status" value="1"/>
</dbReference>
<evidence type="ECO:0000256" key="2">
    <source>
        <dbReference type="ARBA" id="ARBA00010617"/>
    </source>
</evidence>
<dbReference type="InterPro" id="IPR036396">
    <property type="entry name" value="Cyt_P450_sf"/>
</dbReference>
<dbReference type="InterPro" id="IPR017972">
    <property type="entry name" value="Cyt_P450_CS"/>
</dbReference>
<dbReference type="PRINTS" id="PR00385">
    <property type="entry name" value="P450"/>
</dbReference>
<keyword evidence="4 8" id="KW-0479">Metal-binding</keyword>
<dbReference type="InterPro" id="IPR050364">
    <property type="entry name" value="Cytochrome_P450_fung"/>
</dbReference>
<evidence type="ECO:0008006" key="12">
    <source>
        <dbReference type="Google" id="ProtNLM"/>
    </source>
</evidence>
<accession>A0A7U2I6X7</accession>
<dbReference type="AlphaFoldDB" id="A0A7U2I6X7"/>
<protein>
    <recommendedName>
        <fullName evidence="12">Cytochrome P450</fullName>
    </recommendedName>
</protein>
<feature type="binding site" description="axial binding residue" evidence="8">
    <location>
        <position position="328"/>
    </location>
    <ligand>
        <name>heme</name>
        <dbReference type="ChEBI" id="CHEBI:30413"/>
    </ligand>
    <ligandPart>
        <name>Fe</name>
        <dbReference type="ChEBI" id="CHEBI:18248"/>
    </ligandPart>
</feature>
<proteinExistence type="inferred from homology"/>
<evidence type="ECO:0000256" key="1">
    <source>
        <dbReference type="ARBA" id="ARBA00001971"/>
    </source>
</evidence>
<keyword evidence="5 9" id="KW-0560">Oxidoreductase</keyword>
<dbReference type="PRINTS" id="PR00463">
    <property type="entry name" value="EP450I"/>
</dbReference>
<evidence type="ECO:0000256" key="5">
    <source>
        <dbReference type="ARBA" id="ARBA00023002"/>
    </source>
</evidence>
<gene>
    <name evidence="10" type="ORF">JI435_128780</name>
</gene>
<dbReference type="CDD" id="cd11065">
    <property type="entry name" value="CYP64-like"/>
    <property type="match status" value="1"/>
</dbReference>
<dbReference type="InterPro" id="IPR001128">
    <property type="entry name" value="Cyt_P450"/>
</dbReference>
<evidence type="ECO:0000313" key="11">
    <source>
        <dbReference type="Proteomes" id="UP000663193"/>
    </source>
</evidence>
<evidence type="ECO:0000256" key="8">
    <source>
        <dbReference type="PIRSR" id="PIRSR602401-1"/>
    </source>
</evidence>
<dbReference type="Gene3D" id="1.10.630.10">
    <property type="entry name" value="Cytochrome P450"/>
    <property type="match status" value="1"/>
</dbReference>
<dbReference type="GO" id="GO:0005506">
    <property type="term" value="F:iron ion binding"/>
    <property type="evidence" value="ECO:0007669"/>
    <property type="project" value="InterPro"/>
</dbReference>
<comment type="similarity">
    <text evidence="2 9">Belongs to the cytochrome P450 family.</text>
</comment>
<keyword evidence="6 8" id="KW-0408">Iron</keyword>
<dbReference type="SUPFAM" id="SSF48264">
    <property type="entry name" value="Cytochrome P450"/>
    <property type="match status" value="1"/>
</dbReference>
<evidence type="ECO:0000256" key="4">
    <source>
        <dbReference type="ARBA" id="ARBA00022723"/>
    </source>
</evidence>
<dbReference type="GO" id="GO:0016705">
    <property type="term" value="F:oxidoreductase activity, acting on paired donors, with incorporation or reduction of molecular oxygen"/>
    <property type="evidence" value="ECO:0007669"/>
    <property type="project" value="InterPro"/>
</dbReference>
<evidence type="ECO:0000256" key="6">
    <source>
        <dbReference type="ARBA" id="ARBA00023004"/>
    </source>
</evidence>
<dbReference type="EMBL" id="CP069038">
    <property type="protein sequence ID" value="QRD04145.1"/>
    <property type="molecule type" value="Genomic_DNA"/>
</dbReference>